<feature type="compositionally biased region" description="Basic and acidic residues" evidence="1">
    <location>
        <begin position="1"/>
        <end position="16"/>
    </location>
</feature>
<reference evidence="2" key="1">
    <citation type="submission" date="2020-02" db="EMBL/GenBank/DDBJ databases">
        <authorList>
            <person name="Meier V. D."/>
        </authorList>
    </citation>
    <scope>NUCLEOTIDE SEQUENCE</scope>
    <source>
        <strain evidence="2">AVDCRST_MAG13</strain>
    </source>
</reference>
<evidence type="ECO:0000256" key="1">
    <source>
        <dbReference type="SAM" id="MobiDB-lite"/>
    </source>
</evidence>
<feature type="compositionally biased region" description="Low complexity" evidence="1">
    <location>
        <begin position="236"/>
        <end position="249"/>
    </location>
</feature>
<feature type="compositionally biased region" description="Basic residues" evidence="1">
    <location>
        <begin position="395"/>
        <end position="409"/>
    </location>
</feature>
<feature type="compositionally biased region" description="Basic residues" evidence="1">
    <location>
        <begin position="464"/>
        <end position="479"/>
    </location>
</feature>
<feature type="compositionally biased region" description="Basic and acidic residues" evidence="1">
    <location>
        <begin position="287"/>
        <end position="313"/>
    </location>
</feature>
<feature type="region of interest" description="Disordered" evidence="1">
    <location>
        <begin position="1"/>
        <end position="107"/>
    </location>
</feature>
<feature type="region of interest" description="Disordered" evidence="1">
    <location>
        <begin position="130"/>
        <end position="178"/>
    </location>
</feature>
<feature type="compositionally biased region" description="Low complexity" evidence="1">
    <location>
        <begin position="591"/>
        <end position="610"/>
    </location>
</feature>
<protein>
    <submittedName>
        <fullName evidence="2">Uncharacterized protein</fullName>
    </submittedName>
</protein>
<evidence type="ECO:0000313" key="2">
    <source>
        <dbReference type="EMBL" id="CAA9500885.1"/>
    </source>
</evidence>
<feature type="compositionally biased region" description="Gly residues" evidence="1">
    <location>
        <begin position="647"/>
        <end position="660"/>
    </location>
</feature>
<name>A0A6J4SJB6_9ACTN</name>
<feature type="compositionally biased region" description="Basic and acidic residues" evidence="1">
    <location>
        <begin position="264"/>
        <end position="274"/>
    </location>
</feature>
<accession>A0A6J4SJB6</accession>
<dbReference type="AlphaFoldDB" id="A0A6J4SJB6"/>
<feature type="compositionally biased region" description="Basic residues" evidence="1">
    <location>
        <begin position="512"/>
        <end position="537"/>
    </location>
</feature>
<feature type="compositionally biased region" description="Low complexity" evidence="1">
    <location>
        <begin position="316"/>
        <end position="328"/>
    </location>
</feature>
<gene>
    <name evidence="2" type="ORF">AVDCRST_MAG13-2244</name>
</gene>
<feature type="compositionally biased region" description="Low complexity" evidence="1">
    <location>
        <begin position="410"/>
        <end position="426"/>
    </location>
</feature>
<feature type="compositionally biased region" description="Low complexity" evidence="1">
    <location>
        <begin position="480"/>
        <end position="493"/>
    </location>
</feature>
<feature type="compositionally biased region" description="Low complexity" evidence="1">
    <location>
        <begin position="365"/>
        <end position="382"/>
    </location>
</feature>
<organism evidence="2">
    <name type="scientific">uncultured Solirubrobacteraceae bacterium</name>
    <dbReference type="NCBI Taxonomy" id="1162706"/>
    <lineage>
        <taxon>Bacteria</taxon>
        <taxon>Bacillati</taxon>
        <taxon>Actinomycetota</taxon>
        <taxon>Thermoleophilia</taxon>
        <taxon>Solirubrobacterales</taxon>
        <taxon>Solirubrobacteraceae</taxon>
        <taxon>environmental samples</taxon>
    </lineage>
</organism>
<proteinExistence type="predicted"/>
<feature type="compositionally biased region" description="Low complexity" evidence="1">
    <location>
        <begin position="65"/>
        <end position="78"/>
    </location>
</feature>
<sequence length="746" mass="77489">MQRGEHAPGAVEDARDAAGVQPRVDPAELHGPGHAQPLAERGAADVRLGEQERVAGDHAGADGEAVALAGLHGQAQAGEPRQARAPGARGQHDRVGLHVPRGRPDPADRAAVRLEAEDLGALEDLGARAAQPGAEAGDERGRQDVPVLPDAQSRAGPRAQGGLGLAQLGSLEDPGGKVVAQVPHGLQAGQEPPGGVGLAGGHEEPLLVQLHGHAVGPHRVHEPEDPPAELRERPHAGGVVAGVAAQGEAQEPRQHPRQLGGGEVQRRAPVDERAQAVGGQPGLGERPGLRRREPARVARGRRAADPVALHHGDAGPGAAQGVRAAQAGDPAADDRHVGAGGGRRGAGHGGHRRRKMPSRGRLRVLPAGPGARPAARLGAGRRPPLPARHGERGAGRAHRPGARARRAQRPRVGARAPDAGSRLRGGPARRPHRGLPRAPARGGPGRAVGRRACPGRAGDVGRGAPHRRGRPRGGRRRPGRPAGAGPRPRASRGPPRRAGPRLRLDVPQQRRAGGRARPAPRRRARRDPRLGRARRQRRGADLLGPRGRPGHLPAPAGLVSRARRRPARDGRPVGGGLHGERPAASRHHGRGLPAGLRRARRPGGPALRARPAARRGRPGPVRPGPDGADARLRGGLPGAGRARGAPGRRGGGRTPGGLHGGRLQPRLQPVLSARGARGARGELRRHPRPMARRPGGAGRGGARRRPGARGDRGRPPGPDALVLSAARRQKRSQRTLAVPLTQRTRV</sequence>
<dbReference type="EMBL" id="CADCVO010000360">
    <property type="protein sequence ID" value="CAA9500885.1"/>
    <property type="molecule type" value="Genomic_DNA"/>
</dbReference>
<feature type="compositionally biased region" description="Basic and acidic residues" evidence="1">
    <location>
        <begin position="90"/>
        <end position="107"/>
    </location>
</feature>
<feature type="region of interest" description="Disordered" evidence="1">
    <location>
        <begin position="216"/>
        <end position="746"/>
    </location>
</feature>
<feature type="compositionally biased region" description="Basic residues" evidence="1">
    <location>
        <begin position="345"/>
        <end position="362"/>
    </location>
</feature>
<feature type="compositionally biased region" description="Basic and acidic residues" evidence="1">
    <location>
        <begin position="219"/>
        <end position="235"/>
    </location>
</feature>
<feature type="compositionally biased region" description="Basic and acidic residues" evidence="1">
    <location>
        <begin position="42"/>
        <end position="61"/>
    </location>
</feature>